<protein>
    <recommendedName>
        <fullName evidence="4">DUF4153 domain-containing protein</fullName>
    </recommendedName>
</protein>
<evidence type="ECO:0000313" key="3">
    <source>
        <dbReference type="Proteomes" id="UP001580928"/>
    </source>
</evidence>
<dbReference type="EMBL" id="JBBVGT010000003">
    <property type="protein sequence ID" value="MFB5946492.1"/>
    <property type="molecule type" value="Genomic_DNA"/>
</dbReference>
<feature type="transmembrane region" description="Helical" evidence="1">
    <location>
        <begin position="226"/>
        <end position="243"/>
    </location>
</feature>
<keyword evidence="1" id="KW-0472">Membrane</keyword>
<feature type="transmembrane region" description="Helical" evidence="1">
    <location>
        <begin position="124"/>
        <end position="142"/>
    </location>
</feature>
<feature type="transmembrane region" description="Helical" evidence="1">
    <location>
        <begin position="189"/>
        <end position="214"/>
    </location>
</feature>
<keyword evidence="1" id="KW-1133">Transmembrane helix</keyword>
<gene>
    <name evidence="2" type="ORF">WKR92_11675</name>
</gene>
<name>A0ABV5CJD3_9SPHI</name>
<feature type="transmembrane region" description="Helical" evidence="1">
    <location>
        <begin position="255"/>
        <end position="276"/>
    </location>
</feature>
<accession>A0ABV5CJD3</accession>
<comment type="caution">
    <text evidence="2">The sequence shown here is derived from an EMBL/GenBank/DDBJ whole genome shotgun (WGS) entry which is preliminary data.</text>
</comment>
<feature type="transmembrane region" description="Helical" evidence="1">
    <location>
        <begin position="288"/>
        <end position="308"/>
    </location>
</feature>
<evidence type="ECO:0000256" key="1">
    <source>
        <dbReference type="SAM" id="Phobius"/>
    </source>
</evidence>
<evidence type="ECO:0008006" key="4">
    <source>
        <dbReference type="Google" id="ProtNLM"/>
    </source>
</evidence>
<feature type="transmembrane region" description="Helical" evidence="1">
    <location>
        <begin position="320"/>
        <end position="342"/>
    </location>
</feature>
<sequence length="417" mass="46898">METNLRDDILVHLNNPAEVEKLYRKDKLAFKQAFDGLYPSITNSTLAAFWHERLNFTNERKANGTQVNIMFIAVMCLVAAIIVKLPALFSINEGYFYTRNVGFVIFPALSAYFVWKNKLALKEIILISSAVLFSVFFINFLPNEESDTLVLSCIHLVLFLWCILGFSFSGGIKHQPESRLNYLRYNGDLIVVTTLILIAGGILTGITIGLFSLIELDIEEFYFNNIAIIGLVSAPILGTYLTQSNPQLVNKVSPVIAKIFSPLVLVMLVTYLIAIIASGKDLYNDREFLLLFNLLLIGVMAIIFFSIAEGARSNVTRIGLWILLLLSLMTVLVNGLALSAILFRITEWGVTPNRSAVLGSNVLMLVNLILVIVQFYRVLFKKAEVDHIGKVISAYLPVYLIWIIIVCFIFPFVFNFR</sequence>
<proteinExistence type="predicted"/>
<evidence type="ECO:0000313" key="2">
    <source>
        <dbReference type="EMBL" id="MFB5946492.1"/>
    </source>
</evidence>
<feature type="transmembrane region" description="Helical" evidence="1">
    <location>
        <begin position="362"/>
        <end position="380"/>
    </location>
</feature>
<keyword evidence="1" id="KW-0812">Transmembrane</keyword>
<dbReference type="Proteomes" id="UP001580928">
    <property type="component" value="Unassembled WGS sequence"/>
</dbReference>
<feature type="transmembrane region" description="Helical" evidence="1">
    <location>
        <begin position="148"/>
        <end position="168"/>
    </location>
</feature>
<feature type="transmembrane region" description="Helical" evidence="1">
    <location>
        <begin position="95"/>
        <end position="115"/>
    </location>
</feature>
<feature type="transmembrane region" description="Helical" evidence="1">
    <location>
        <begin position="69"/>
        <end position="89"/>
    </location>
</feature>
<feature type="transmembrane region" description="Helical" evidence="1">
    <location>
        <begin position="392"/>
        <end position="414"/>
    </location>
</feature>
<dbReference type="RefSeq" id="WP_375558021.1">
    <property type="nucleotide sequence ID" value="NZ_JBBVGT010000003.1"/>
</dbReference>
<keyword evidence="3" id="KW-1185">Reference proteome</keyword>
<organism evidence="2 3">
    <name type="scientific">Albibacterium profundi</name>
    <dbReference type="NCBI Taxonomy" id="3134906"/>
    <lineage>
        <taxon>Bacteria</taxon>
        <taxon>Pseudomonadati</taxon>
        <taxon>Bacteroidota</taxon>
        <taxon>Sphingobacteriia</taxon>
        <taxon>Sphingobacteriales</taxon>
        <taxon>Sphingobacteriaceae</taxon>
        <taxon>Albibacterium</taxon>
    </lineage>
</organism>
<reference evidence="2 3" key="1">
    <citation type="submission" date="2024-04" db="EMBL/GenBank/DDBJ databases">
        <title>Albibacterium profundi sp. nov., isolated from sediment of the Challenger Deep of Mariana Trench.</title>
        <authorList>
            <person name="Wang Y."/>
        </authorList>
    </citation>
    <scope>NUCLEOTIDE SEQUENCE [LARGE SCALE GENOMIC DNA]</scope>
    <source>
        <strain evidence="2 3">RHL897</strain>
    </source>
</reference>